<keyword evidence="3" id="KW-0808">Transferase</keyword>
<gene>
    <name evidence="5" type="ORF">DICPUDRAFT_87399</name>
</gene>
<dbReference type="GO" id="GO:0008757">
    <property type="term" value="F:S-adenosylmethionine-dependent methyltransferase activity"/>
    <property type="evidence" value="ECO:0007669"/>
    <property type="project" value="InterPro"/>
</dbReference>
<dbReference type="CDD" id="cd02440">
    <property type="entry name" value="AdoMet_MTases"/>
    <property type="match status" value="1"/>
</dbReference>
<dbReference type="InterPro" id="IPR051052">
    <property type="entry name" value="Diverse_substrate_MTase"/>
</dbReference>
<dbReference type="InParanoid" id="F0ZHV0"/>
<proteinExistence type="inferred from homology"/>
<organism evidence="5 6">
    <name type="scientific">Dictyostelium purpureum</name>
    <name type="common">Slime mold</name>
    <dbReference type="NCBI Taxonomy" id="5786"/>
    <lineage>
        <taxon>Eukaryota</taxon>
        <taxon>Amoebozoa</taxon>
        <taxon>Evosea</taxon>
        <taxon>Eumycetozoa</taxon>
        <taxon>Dictyostelia</taxon>
        <taxon>Dictyosteliales</taxon>
        <taxon>Dictyosteliaceae</taxon>
        <taxon>Dictyostelium</taxon>
    </lineage>
</organism>
<dbReference type="GO" id="GO:0032259">
    <property type="term" value="P:methylation"/>
    <property type="evidence" value="ECO:0007669"/>
    <property type="project" value="UniProtKB-KW"/>
</dbReference>
<dbReference type="OrthoDB" id="15219at2759"/>
<dbReference type="InterPro" id="IPR029063">
    <property type="entry name" value="SAM-dependent_MTases_sf"/>
</dbReference>
<dbReference type="OMA" id="WRATFDT"/>
<keyword evidence="2" id="KW-0489">Methyltransferase</keyword>
<dbReference type="EMBL" id="GL871025">
    <property type="protein sequence ID" value="EGC36474.1"/>
    <property type="molecule type" value="Genomic_DNA"/>
</dbReference>
<dbReference type="InterPro" id="IPR013216">
    <property type="entry name" value="Methyltransf_11"/>
</dbReference>
<dbReference type="PANTHER" id="PTHR44942">
    <property type="entry name" value="METHYLTRANSF_11 DOMAIN-CONTAINING PROTEIN"/>
    <property type="match status" value="1"/>
</dbReference>
<sequence>MSINLVHPSSKGYHDVKTTNSYVKGRPQVPQECIEFVKNNKLFNLNDNSKVLDLASGTGKFTELLAKSNFKDITAVEPSKEFRDSCSEILQKLKDTDKPDLSFQVLDGISTSIPAADESVDVLFVSQAFHWFSNTDSLKEFSRILKPNGTLIMIWYDMDLSSDVVNKYADVVHEKWYDGLAPQFRSYKWKKALEDFKPIFEQAGGKGLIDPNLQMEKFHFNQKANKQVCIERALSISYISHLKQETKDQIIKEVSEVLDNHPDSSDNKTFDFPYRVELYYTQKK</sequence>
<comment type="similarity">
    <text evidence="1">Belongs to the methyltransferase superfamily.</text>
</comment>
<dbReference type="GeneID" id="10500567"/>
<evidence type="ECO:0000256" key="2">
    <source>
        <dbReference type="ARBA" id="ARBA00022603"/>
    </source>
</evidence>
<dbReference type="AlphaFoldDB" id="F0ZHV0"/>
<dbReference type="RefSeq" id="XP_003286987.1">
    <property type="nucleotide sequence ID" value="XM_003286939.1"/>
</dbReference>
<reference evidence="6" key="1">
    <citation type="journal article" date="2011" name="Genome Biol.">
        <title>Comparative genomics of the social amoebae Dictyostelium discoideum and Dictyostelium purpureum.</title>
        <authorList>
            <consortium name="US DOE Joint Genome Institute (JGI-PGF)"/>
            <person name="Sucgang R."/>
            <person name="Kuo A."/>
            <person name="Tian X."/>
            <person name="Salerno W."/>
            <person name="Parikh A."/>
            <person name="Feasley C.L."/>
            <person name="Dalin E."/>
            <person name="Tu H."/>
            <person name="Huang E."/>
            <person name="Barry K."/>
            <person name="Lindquist E."/>
            <person name="Shapiro H."/>
            <person name="Bruce D."/>
            <person name="Schmutz J."/>
            <person name="Salamov A."/>
            <person name="Fey P."/>
            <person name="Gaudet P."/>
            <person name="Anjard C."/>
            <person name="Babu M.M."/>
            <person name="Basu S."/>
            <person name="Bushmanova Y."/>
            <person name="van der Wel H."/>
            <person name="Katoh-Kurasawa M."/>
            <person name="Dinh C."/>
            <person name="Coutinho P.M."/>
            <person name="Saito T."/>
            <person name="Elias M."/>
            <person name="Schaap P."/>
            <person name="Kay R.R."/>
            <person name="Henrissat B."/>
            <person name="Eichinger L."/>
            <person name="Rivero F."/>
            <person name="Putnam N.H."/>
            <person name="West C.M."/>
            <person name="Loomis W.F."/>
            <person name="Chisholm R.L."/>
            <person name="Shaulsky G."/>
            <person name="Strassmann J.E."/>
            <person name="Queller D.C."/>
            <person name="Kuspa A."/>
            <person name="Grigoriev I.V."/>
        </authorList>
    </citation>
    <scope>NUCLEOTIDE SEQUENCE [LARGE SCALE GENOMIC DNA]</scope>
    <source>
        <strain evidence="6">QSDP1</strain>
    </source>
</reference>
<feature type="domain" description="Methyltransferase type 11" evidence="4">
    <location>
        <begin position="52"/>
        <end position="153"/>
    </location>
</feature>
<dbReference type="FunCoup" id="F0ZHV0">
    <property type="interactions" value="2"/>
</dbReference>
<dbReference type="KEGG" id="dpp:DICPUDRAFT_87399"/>
<evidence type="ECO:0000313" key="5">
    <source>
        <dbReference type="EMBL" id="EGC36474.1"/>
    </source>
</evidence>
<dbReference type="VEuPathDB" id="AmoebaDB:DICPUDRAFT_87399"/>
<evidence type="ECO:0000256" key="3">
    <source>
        <dbReference type="ARBA" id="ARBA00022679"/>
    </source>
</evidence>
<keyword evidence="6" id="KW-1185">Reference proteome</keyword>
<name>F0ZHV0_DICPU</name>
<protein>
    <recommendedName>
        <fullName evidence="4">Methyltransferase type 11 domain-containing protein</fullName>
    </recommendedName>
</protein>
<evidence type="ECO:0000313" key="6">
    <source>
        <dbReference type="Proteomes" id="UP000001064"/>
    </source>
</evidence>
<dbReference type="Pfam" id="PF08241">
    <property type="entry name" value="Methyltransf_11"/>
    <property type="match status" value="1"/>
</dbReference>
<dbReference type="PANTHER" id="PTHR44942:SF4">
    <property type="entry name" value="METHYLTRANSFERASE TYPE 11 DOMAIN-CONTAINING PROTEIN"/>
    <property type="match status" value="1"/>
</dbReference>
<accession>F0ZHV0</accession>
<dbReference type="eggNOG" id="KOG3010">
    <property type="taxonomic scope" value="Eukaryota"/>
</dbReference>
<evidence type="ECO:0000259" key="4">
    <source>
        <dbReference type="Pfam" id="PF08241"/>
    </source>
</evidence>
<dbReference type="STRING" id="5786.F0ZHV0"/>
<dbReference type="Proteomes" id="UP000001064">
    <property type="component" value="Unassembled WGS sequence"/>
</dbReference>
<dbReference type="SUPFAM" id="SSF53335">
    <property type="entry name" value="S-adenosyl-L-methionine-dependent methyltransferases"/>
    <property type="match status" value="1"/>
</dbReference>
<dbReference type="Gene3D" id="3.40.50.150">
    <property type="entry name" value="Vaccinia Virus protein VP39"/>
    <property type="match status" value="1"/>
</dbReference>
<evidence type="ECO:0000256" key="1">
    <source>
        <dbReference type="ARBA" id="ARBA00008361"/>
    </source>
</evidence>